<evidence type="ECO:0000313" key="2">
    <source>
        <dbReference type="EMBL" id="MDX3042620.1"/>
    </source>
</evidence>
<evidence type="ECO:0000313" key="3">
    <source>
        <dbReference type="Proteomes" id="UP001282474"/>
    </source>
</evidence>
<comment type="caution">
    <text evidence="2">The sequence shown here is derived from an EMBL/GenBank/DDBJ whole genome shotgun (WGS) entry which is preliminary data.</text>
</comment>
<dbReference type="RefSeq" id="WP_193382922.1">
    <property type="nucleotide sequence ID" value="NZ_JABXWI010000031.1"/>
</dbReference>
<gene>
    <name evidence="2" type="ORF">PV383_36370</name>
</gene>
<reference evidence="2 3" key="1">
    <citation type="journal article" date="2023" name="Microb. Genom.">
        <title>Mesoterricola silvestris gen. nov., sp. nov., Mesoterricola sediminis sp. nov., Geothrix oryzae sp. nov., Geothrix edaphica sp. nov., Geothrix rubra sp. nov., and Geothrix limicola sp. nov., six novel members of Acidobacteriota isolated from soils.</title>
        <authorList>
            <person name="Weisberg A.J."/>
            <person name="Pearce E."/>
            <person name="Kramer C.G."/>
            <person name="Chang J.H."/>
            <person name="Clarke C.R."/>
        </authorList>
    </citation>
    <scope>NUCLEOTIDE SEQUENCE [LARGE SCALE GENOMIC DNA]</scope>
    <source>
        <strain evidence="2 3">NE20-4-1</strain>
    </source>
</reference>
<organism evidence="2 3">
    <name type="scientific">Streptomyces caniscabiei</name>
    <dbReference type="NCBI Taxonomy" id="2746961"/>
    <lineage>
        <taxon>Bacteria</taxon>
        <taxon>Bacillati</taxon>
        <taxon>Actinomycetota</taxon>
        <taxon>Actinomycetes</taxon>
        <taxon>Kitasatosporales</taxon>
        <taxon>Streptomycetaceae</taxon>
        <taxon>Streptomyces</taxon>
    </lineage>
</organism>
<sequence>MMVATPQHTAGDTMKRTGTQTTTKTLADLYRAIDRQHAVTITYADRDGTTKVRTIEPFEISTTKDGGIRVHAMCRLAHFEDPTDAERGFNLDRISEYTVHRIAFVLTRPEPTVYERPAPAPADDADALFLYELARDQDDADYRPRIKLAQADAGLAA</sequence>
<evidence type="ECO:0000259" key="1">
    <source>
        <dbReference type="Pfam" id="PF13280"/>
    </source>
</evidence>
<protein>
    <submittedName>
        <fullName evidence="2">WYL domain-containing protein</fullName>
    </submittedName>
</protein>
<dbReference type="InterPro" id="IPR026881">
    <property type="entry name" value="WYL_dom"/>
</dbReference>
<dbReference type="EMBL" id="JARAWJ010000039">
    <property type="protein sequence ID" value="MDX3042620.1"/>
    <property type="molecule type" value="Genomic_DNA"/>
</dbReference>
<name>A0ABU4N221_9ACTN</name>
<dbReference type="Pfam" id="PF13280">
    <property type="entry name" value="WYL"/>
    <property type="match status" value="1"/>
</dbReference>
<dbReference type="Proteomes" id="UP001282474">
    <property type="component" value="Unassembled WGS sequence"/>
</dbReference>
<accession>A0ABU4N221</accession>
<keyword evidence="3" id="KW-1185">Reference proteome</keyword>
<proteinExistence type="predicted"/>
<feature type="domain" description="WYL" evidence="1">
    <location>
        <begin position="25"/>
        <end position="99"/>
    </location>
</feature>
<dbReference type="PROSITE" id="PS52050">
    <property type="entry name" value="WYL"/>
    <property type="match status" value="1"/>
</dbReference>